<organism evidence="1 2">
    <name type="scientific">Rangifer tarandus platyrhynchus</name>
    <name type="common">Svalbard reindeer</name>
    <dbReference type="NCBI Taxonomy" id="3082113"/>
    <lineage>
        <taxon>Eukaryota</taxon>
        <taxon>Metazoa</taxon>
        <taxon>Chordata</taxon>
        <taxon>Craniata</taxon>
        <taxon>Vertebrata</taxon>
        <taxon>Euteleostomi</taxon>
        <taxon>Mammalia</taxon>
        <taxon>Eutheria</taxon>
        <taxon>Laurasiatheria</taxon>
        <taxon>Artiodactyla</taxon>
        <taxon>Ruminantia</taxon>
        <taxon>Pecora</taxon>
        <taxon>Cervidae</taxon>
        <taxon>Odocoileinae</taxon>
        <taxon>Rangifer</taxon>
    </lineage>
</organism>
<name>A0ABN8ZUX5_RANTA</name>
<proteinExistence type="predicted"/>
<dbReference type="EMBL" id="OX459942">
    <property type="protein sequence ID" value="CAI9176373.1"/>
    <property type="molecule type" value="Genomic_DNA"/>
</dbReference>
<reference evidence="1" key="1">
    <citation type="submission" date="2023-04" db="EMBL/GenBank/DDBJ databases">
        <authorList>
            <consortium name="ELIXIR-Norway"/>
        </authorList>
    </citation>
    <scope>NUCLEOTIDE SEQUENCE [LARGE SCALE GENOMIC DNA]</scope>
</reference>
<protein>
    <submittedName>
        <fullName evidence="1">Uncharacterized protein</fullName>
    </submittedName>
</protein>
<gene>
    <name evidence="1" type="ORF">MRATA1EN1_LOCUS25335</name>
</gene>
<evidence type="ECO:0000313" key="2">
    <source>
        <dbReference type="Proteomes" id="UP001176941"/>
    </source>
</evidence>
<dbReference type="Proteomes" id="UP001176941">
    <property type="component" value="Chromosome 6"/>
</dbReference>
<evidence type="ECO:0000313" key="1">
    <source>
        <dbReference type="EMBL" id="CAI9176373.1"/>
    </source>
</evidence>
<keyword evidence="2" id="KW-1185">Reference proteome</keyword>
<accession>A0ABN8ZUX5</accession>
<sequence length="106" mass="12716">MDIKTRAKYLLPTRDSLQIYRHIQTGSKTMEKGIPHKWKSKESWSSNTSDKIEFKIKIVNKKQRRALHNDQKINPRKRYNNCKYICTEHRNTSICKANVNRQKQKN</sequence>